<dbReference type="Proteomes" id="UP000789739">
    <property type="component" value="Unassembled WGS sequence"/>
</dbReference>
<sequence>VPLKVIQVWVTEAKALKLVFKVTLNKSNQQALSQILKEQNHALVEVFLEDFCNLSNLHLNIHLPDDAKNFATLVNTSVGIKEMVHHIFKGMILGNDPHFPGGNWITQVPAKKCLNKLLSGWYAIKTPSLEEENNVDIEGTSHAILRDPHFVNIKSHKKWNTSQIDAAGFSKRFDIDNPLYRDFSAAYSDYMEMTAAVINKGLEFYDHISYDVLDNEEVEANVHLHVGDVVDIKEEEEENSFAIIRAIVFHKANNVNMYIFLVIDWFQVISGKDKLLNCLYYMLQKPEEMHW</sequence>
<dbReference type="EMBL" id="CAJVPI010002899">
    <property type="protein sequence ID" value="CAG8651128.1"/>
    <property type="molecule type" value="Genomic_DNA"/>
</dbReference>
<protein>
    <submittedName>
        <fullName evidence="1">1777_t:CDS:1</fullName>
    </submittedName>
</protein>
<dbReference type="AlphaFoldDB" id="A0A9N9DWZ9"/>
<accession>A0A9N9DWZ9</accession>
<organism evidence="1 2">
    <name type="scientific">Paraglomus brasilianum</name>
    <dbReference type="NCBI Taxonomy" id="144538"/>
    <lineage>
        <taxon>Eukaryota</taxon>
        <taxon>Fungi</taxon>
        <taxon>Fungi incertae sedis</taxon>
        <taxon>Mucoromycota</taxon>
        <taxon>Glomeromycotina</taxon>
        <taxon>Glomeromycetes</taxon>
        <taxon>Paraglomerales</taxon>
        <taxon>Paraglomeraceae</taxon>
        <taxon>Paraglomus</taxon>
    </lineage>
</organism>
<comment type="caution">
    <text evidence="1">The sequence shown here is derived from an EMBL/GenBank/DDBJ whole genome shotgun (WGS) entry which is preliminary data.</text>
</comment>
<name>A0A9N9DWZ9_9GLOM</name>
<evidence type="ECO:0000313" key="1">
    <source>
        <dbReference type="EMBL" id="CAG8651128.1"/>
    </source>
</evidence>
<gene>
    <name evidence="1" type="ORF">PBRASI_LOCUS10273</name>
</gene>
<reference evidence="1" key="1">
    <citation type="submission" date="2021-06" db="EMBL/GenBank/DDBJ databases">
        <authorList>
            <person name="Kallberg Y."/>
            <person name="Tangrot J."/>
            <person name="Rosling A."/>
        </authorList>
    </citation>
    <scope>NUCLEOTIDE SEQUENCE</scope>
    <source>
        <strain evidence="1">BR232B</strain>
    </source>
</reference>
<keyword evidence="2" id="KW-1185">Reference proteome</keyword>
<evidence type="ECO:0000313" key="2">
    <source>
        <dbReference type="Proteomes" id="UP000789739"/>
    </source>
</evidence>
<dbReference type="OrthoDB" id="2440360at2759"/>
<feature type="non-terminal residue" evidence="1">
    <location>
        <position position="1"/>
    </location>
</feature>
<proteinExistence type="predicted"/>